<organism evidence="2 3">
    <name type="scientific">Usitatibacter palustris</name>
    <dbReference type="NCBI Taxonomy" id="2732487"/>
    <lineage>
        <taxon>Bacteria</taxon>
        <taxon>Pseudomonadati</taxon>
        <taxon>Pseudomonadota</taxon>
        <taxon>Betaproteobacteria</taxon>
        <taxon>Nitrosomonadales</taxon>
        <taxon>Usitatibacteraceae</taxon>
        <taxon>Usitatibacter</taxon>
    </lineage>
</organism>
<evidence type="ECO:0000313" key="2">
    <source>
        <dbReference type="EMBL" id="QJR14859.1"/>
    </source>
</evidence>
<sequence length="175" mass="18695">MKKLIAWSLGIAVLFTALASPAQQKGAPAPVETRLEARKVIKAADGKETFAAAESARPGDVIEYVATYRNTGKQTVTNLAATLPIPANTEFIPDSASPANAKASTDGAAYADLPLVRKVKRDGKEIEERVPVREYRSLRWQHGALAGEQAVKFTARVRVVDDRSPSEPGNKGGGK</sequence>
<evidence type="ECO:0000256" key="1">
    <source>
        <dbReference type="SAM" id="SignalP"/>
    </source>
</evidence>
<dbReference type="EMBL" id="CP053073">
    <property type="protein sequence ID" value="QJR14859.1"/>
    <property type="molecule type" value="Genomic_DNA"/>
</dbReference>
<name>A0A6M4H5C1_9PROT</name>
<dbReference type="InterPro" id="IPR047589">
    <property type="entry name" value="DUF11_rpt"/>
</dbReference>
<dbReference type="Proteomes" id="UP000503096">
    <property type="component" value="Chromosome"/>
</dbReference>
<feature type="signal peptide" evidence="1">
    <location>
        <begin position="1"/>
        <end position="19"/>
    </location>
</feature>
<keyword evidence="3" id="KW-1185">Reference proteome</keyword>
<gene>
    <name evidence="2" type="ORF">DSM104440_01674</name>
</gene>
<protein>
    <submittedName>
        <fullName evidence="2">Uncharacterized protein</fullName>
    </submittedName>
</protein>
<dbReference type="InParanoid" id="A0A6M4H5C1"/>
<feature type="chain" id="PRO_5027123453" evidence="1">
    <location>
        <begin position="20"/>
        <end position="175"/>
    </location>
</feature>
<dbReference type="NCBIfam" id="TIGR01451">
    <property type="entry name" value="B_ant_repeat"/>
    <property type="match status" value="1"/>
</dbReference>
<keyword evidence="1" id="KW-0732">Signal</keyword>
<dbReference type="RefSeq" id="WP_171161600.1">
    <property type="nucleotide sequence ID" value="NZ_CP053073.1"/>
</dbReference>
<reference evidence="2 3" key="1">
    <citation type="submission" date="2020-04" db="EMBL/GenBank/DDBJ databases">
        <title>Usitatibacter rugosus gen. nov., sp. nov. and Usitatibacter palustris sp. nov., novel members of Usitatibacteraceae fam. nov. within the order Nitrosomonadales isolated from soil.</title>
        <authorList>
            <person name="Huber K.J."/>
            <person name="Neumann-Schaal M."/>
            <person name="Geppert A."/>
            <person name="Luckner M."/>
            <person name="Wanner G."/>
            <person name="Overmann J."/>
        </authorList>
    </citation>
    <scope>NUCLEOTIDE SEQUENCE [LARGE SCALE GENOMIC DNA]</scope>
    <source>
        <strain evidence="2 3">Swamp67</strain>
    </source>
</reference>
<dbReference type="AlphaFoldDB" id="A0A6M4H5C1"/>
<proteinExistence type="predicted"/>
<accession>A0A6M4H5C1</accession>
<evidence type="ECO:0000313" key="3">
    <source>
        <dbReference type="Proteomes" id="UP000503096"/>
    </source>
</evidence>
<dbReference type="KEGG" id="upl:DSM104440_01674"/>